<sequence>MVRNTALEKGIELADINNRNENYELEEVSYQILEDVLGRRDPINDSSAKSFKHEFENLNPELRRLQVRGQNELLFATT</sequence>
<protein>
    <submittedName>
        <fullName evidence="1">Uncharacterized protein</fullName>
    </submittedName>
</protein>
<evidence type="ECO:0000313" key="2">
    <source>
        <dbReference type="Proteomes" id="UP001054945"/>
    </source>
</evidence>
<evidence type="ECO:0000313" key="1">
    <source>
        <dbReference type="EMBL" id="GIY39354.1"/>
    </source>
</evidence>
<dbReference type="AlphaFoldDB" id="A0AAV4T293"/>
<keyword evidence="2" id="KW-1185">Reference proteome</keyword>
<name>A0AAV4T293_CAEEX</name>
<organism evidence="1 2">
    <name type="scientific">Caerostris extrusa</name>
    <name type="common">Bark spider</name>
    <name type="synonym">Caerostris bankana</name>
    <dbReference type="NCBI Taxonomy" id="172846"/>
    <lineage>
        <taxon>Eukaryota</taxon>
        <taxon>Metazoa</taxon>
        <taxon>Ecdysozoa</taxon>
        <taxon>Arthropoda</taxon>
        <taxon>Chelicerata</taxon>
        <taxon>Arachnida</taxon>
        <taxon>Araneae</taxon>
        <taxon>Araneomorphae</taxon>
        <taxon>Entelegynae</taxon>
        <taxon>Araneoidea</taxon>
        <taxon>Araneidae</taxon>
        <taxon>Caerostris</taxon>
    </lineage>
</organism>
<gene>
    <name evidence="1" type="ORF">CEXT_478291</name>
</gene>
<dbReference type="Proteomes" id="UP001054945">
    <property type="component" value="Unassembled WGS sequence"/>
</dbReference>
<dbReference type="EMBL" id="BPLR01010454">
    <property type="protein sequence ID" value="GIY39354.1"/>
    <property type="molecule type" value="Genomic_DNA"/>
</dbReference>
<comment type="caution">
    <text evidence="1">The sequence shown here is derived from an EMBL/GenBank/DDBJ whole genome shotgun (WGS) entry which is preliminary data.</text>
</comment>
<proteinExistence type="predicted"/>
<accession>A0AAV4T293</accession>
<reference evidence="1 2" key="1">
    <citation type="submission" date="2021-06" db="EMBL/GenBank/DDBJ databases">
        <title>Caerostris extrusa draft genome.</title>
        <authorList>
            <person name="Kono N."/>
            <person name="Arakawa K."/>
        </authorList>
    </citation>
    <scope>NUCLEOTIDE SEQUENCE [LARGE SCALE GENOMIC DNA]</scope>
</reference>